<feature type="transmembrane region" description="Helical" evidence="9">
    <location>
        <begin position="279"/>
        <end position="297"/>
    </location>
</feature>
<keyword evidence="13" id="KW-1185">Reference proteome</keyword>
<proteinExistence type="predicted"/>
<evidence type="ECO:0000259" key="10">
    <source>
        <dbReference type="PROSITE" id="PS50893"/>
    </source>
</evidence>
<evidence type="ECO:0000256" key="2">
    <source>
        <dbReference type="ARBA" id="ARBA00022448"/>
    </source>
</evidence>
<dbReference type="EMBL" id="QGGI01000002">
    <property type="protein sequence ID" value="PWJ96292.1"/>
    <property type="molecule type" value="Genomic_DNA"/>
</dbReference>
<dbReference type="PROSITE" id="PS50929">
    <property type="entry name" value="ABC_TM1F"/>
    <property type="match status" value="1"/>
</dbReference>
<dbReference type="SUPFAM" id="SSF90123">
    <property type="entry name" value="ABC transporter transmembrane region"/>
    <property type="match status" value="1"/>
</dbReference>
<keyword evidence="6 12" id="KW-0067">ATP-binding</keyword>
<accession>A0AA45C8U0</accession>
<evidence type="ECO:0000259" key="11">
    <source>
        <dbReference type="PROSITE" id="PS50929"/>
    </source>
</evidence>
<evidence type="ECO:0000256" key="4">
    <source>
        <dbReference type="ARBA" id="ARBA00022692"/>
    </source>
</evidence>
<reference evidence="12 13" key="1">
    <citation type="submission" date="2018-05" db="EMBL/GenBank/DDBJ databases">
        <title>Genomic Encyclopedia of Type Strains, Phase IV (KMG-IV): sequencing the most valuable type-strain genomes for metagenomic binning, comparative biology and taxonomic classification.</title>
        <authorList>
            <person name="Goeker M."/>
        </authorList>
    </citation>
    <scope>NUCLEOTIDE SEQUENCE [LARGE SCALE GENOMIC DNA]</scope>
    <source>
        <strain evidence="12 13">DSM 24906</strain>
    </source>
</reference>
<feature type="transmembrane region" description="Helical" evidence="9">
    <location>
        <begin position="158"/>
        <end position="178"/>
    </location>
</feature>
<dbReference type="PANTHER" id="PTHR43394">
    <property type="entry name" value="ATP-DEPENDENT PERMEASE MDL1, MITOCHONDRIAL"/>
    <property type="match status" value="1"/>
</dbReference>
<dbReference type="GO" id="GO:0015421">
    <property type="term" value="F:ABC-type oligopeptide transporter activity"/>
    <property type="evidence" value="ECO:0007669"/>
    <property type="project" value="TreeGrafter"/>
</dbReference>
<feature type="transmembrane region" description="Helical" evidence="9">
    <location>
        <begin position="230"/>
        <end position="259"/>
    </location>
</feature>
<dbReference type="Pfam" id="PF00664">
    <property type="entry name" value="ABC_membrane"/>
    <property type="match status" value="1"/>
</dbReference>
<dbReference type="CDD" id="cd18541">
    <property type="entry name" value="ABC_6TM_TmrB_like"/>
    <property type="match status" value="1"/>
</dbReference>
<dbReference type="Gene3D" id="1.20.1560.10">
    <property type="entry name" value="ABC transporter type 1, transmembrane domain"/>
    <property type="match status" value="1"/>
</dbReference>
<dbReference type="SMART" id="SM00382">
    <property type="entry name" value="AAA"/>
    <property type="match status" value="1"/>
</dbReference>
<dbReference type="InterPro" id="IPR003439">
    <property type="entry name" value="ABC_transporter-like_ATP-bd"/>
</dbReference>
<evidence type="ECO:0000256" key="6">
    <source>
        <dbReference type="ARBA" id="ARBA00022840"/>
    </source>
</evidence>
<evidence type="ECO:0000256" key="8">
    <source>
        <dbReference type="ARBA" id="ARBA00023136"/>
    </source>
</evidence>
<keyword evidence="3" id="KW-1003">Cell membrane</keyword>
<sequence length="578" mass="66683">MLIKDFLKKYWWRYSIGILFLIVVDIIQIYIPKQIGNIVDVLEIPNFQMNDIKKLILGIIFLAFGLVIGRFLWRIFIIGAARLFQFKTINKMFDHIIELDQNFYDKWRTGDLMTRFTSDTNQIERLMGPAVIMLVDTLFMSIFTIIAMGNFVNWKLTFLAIIPLPLIAIISLFFGKVIHKKFTQLQEDTSELSNITEESVAGVDVIKLYSNKKTMEDIFNKRSKRYYDSYISLIRIWGLMFPLVMLLGAMATLFVFFFGGKMVIMNDITLGQFIMTNQYVGMLIWPMMAFGFLINNIQRGRASLKRINNVLEQKSLINEPEMRQMEFTGNYQIKDLNFNYPENERKVLKNINMNIKQGDMIAFVGRVGSGKSTVAKLMAKIYPVDKGKIIIDDKDINDINGKSIRDHVSYVPQDNFLFSMTIRENISFSNKKLEPKAENYAKMASVHGDILNIENGYETVVGERGVTLSGGQRQRVSIARALAKKSEIIILDDCLSAVDTETEEAIIKNLRKEIKNKTIIVISHRLKAVKDSDKIYVFEDGQIIEEGNHNQLMDKKSVYHSMYMKQLIEDKLGEEYNG</sequence>
<feature type="transmembrane region" description="Helical" evidence="9">
    <location>
        <begin position="12"/>
        <end position="31"/>
    </location>
</feature>
<dbReference type="InterPro" id="IPR027417">
    <property type="entry name" value="P-loop_NTPase"/>
</dbReference>
<organism evidence="12 13">
    <name type="scientific">Oceanotoga teriensis</name>
    <dbReference type="NCBI Taxonomy" id="515440"/>
    <lineage>
        <taxon>Bacteria</taxon>
        <taxon>Thermotogati</taxon>
        <taxon>Thermotogota</taxon>
        <taxon>Thermotogae</taxon>
        <taxon>Petrotogales</taxon>
        <taxon>Petrotogaceae</taxon>
        <taxon>Oceanotoga</taxon>
    </lineage>
</organism>
<dbReference type="InterPro" id="IPR003593">
    <property type="entry name" value="AAA+_ATPase"/>
</dbReference>
<feature type="transmembrane region" description="Helical" evidence="9">
    <location>
        <begin position="130"/>
        <end position="152"/>
    </location>
</feature>
<dbReference type="Pfam" id="PF00005">
    <property type="entry name" value="ABC_tran"/>
    <property type="match status" value="1"/>
</dbReference>
<dbReference type="PROSITE" id="PS00211">
    <property type="entry name" value="ABC_TRANSPORTER_1"/>
    <property type="match status" value="1"/>
</dbReference>
<evidence type="ECO:0000256" key="1">
    <source>
        <dbReference type="ARBA" id="ARBA00004651"/>
    </source>
</evidence>
<dbReference type="InterPro" id="IPR011527">
    <property type="entry name" value="ABC1_TM_dom"/>
</dbReference>
<dbReference type="GO" id="GO:0005886">
    <property type="term" value="C:plasma membrane"/>
    <property type="evidence" value="ECO:0007669"/>
    <property type="project" value="UniProtKB-SubCell"/>
</dbReference>
<dbReference type="InterPro" id="IPR039421">
    <property type="entry name" value="Type_1_exporter"/>
</dbReference>
<dbReference type="PROSITE" id="PS50893">
    <property type="entry name" value="ABC_TRANSPORTER_2"/>
    <property type="match status" value="1"/>
</dbReference>
<dbReference type="Gene3D" id="3.40.50.300">
    <property type="entry name" value="P-loop containing nucleotide triphosphate hydrolases"/>
    <property type="match status" value="1"/>
</dbReference>
<feature type="domain" description="ABC transmembrane type-1" evidence="11">
    <location>
        <begin position="16"/>
        <end position="299"/>
    </location>
</feature>
<evidence type="ECO:0000313" key="12">
    <source>
        <dbReference type="EMBL" id="PWJ96292.1"/>
    </source>
</evidence>
<name>A0AA45C8U0_9BACT</name>
<dbReference type="AlphaFoldDB" id="A0AA45C8U0"/>
<dbReference type="PANTHER" id="PTHR43394:SF1">
    <property type="entry name" value="ATP-BINDING CASSETTE SUB-FAMILY B MEMBER 10, MITOCHONDRIAL"/>
    <property type="match status" value="1"/>
</dbReference>
<dbReference type="GO" id="GO:0005524">
    <property type="term" value="F:ATP binding"/>
    <property type="evidence" value="ECO:0007669"/>
    <property type="project" value="UniProtKB-KW"/>
</dbReference>
<protein>
    <submittedName>
        <fullName evidence="12">ATP-binding cassette subfamily B protein</fullName>
    </submittedName>
</protein>
<keyword evidence="4 9" id="KW-0812">Transmembrane</keyword>
<keyword evidence="7 9" id="KW-1133">Transmembrane helix</keyword>
<dbReference type="FunFam" id="3.40.50.300:FF:000221">
    <property type="entry name" value="Multidrug ABC transporter ATP-binding protein"/>
    <property type="match status" value="1"/>
</dbReference>
<dbReference type="GO" id="GO:0016887">
    <property type="term" value="F:ATP hydrolysis activity"/>
    <property type="evidence" value="ECO:0007669"/>
    <property type="project" value="InterPro"/>
</dbReference>
<comment type="caution">
    <text evidence="12">The sequence shown here is derived from an EMBL/GenBank/DDBJ whole genome shotgun (WGS) entry which is preliminary data.</text>
</comment>
<evidence type="ECO:0000256" key="7">
    <source>
        <dbReference type="ARBA" id="ARBA00022989"/>
    </source>
</evidence>
<dbReference type="SUPFAM" id="SSF52540">
    <property type="entry name" value="P-loop containing nucleoside triphosphate hydrolases"/>
    <property type="match status" value="1"/>
</dbReference>
<dbReference type="InterPro" id="IPR036640">
    <property type="entry name" value="ABC1_TM_sf"/>
</dbReference>
<dbReference type="Proteomes" id="UP000245921">
    <property type="component" value="Unassembled WGS sequence"/>
</dbReference>
<dbReference type="InterPro" id="IPR017871">
    <property type="entry name" value="ABC_transporter-like_CS"/>
</dbReference>
<keyword evidence="2" id="KW-0813">Transport</keyword>
<keyword evidence="8 9" id="KW-0472">Membrane</keyword>
<feature type="domain" description="ABC transporter" evidence="10">
    <location>
        <begin position="331"/>
        <end position="565"/>
    </location>
</feature>
<keyword evidence="5" id="KW-0547">Nucleotide-binding</keyword>
<comment type="subcellular location">
    <subcellularLocation>
        <location evidence="1">Cell membrane</location>
        <topology evidence="1">Multi-pass membrane protein</topology>
    </subcellularLocation>
</comment>
<evidence type="ECO:0000256" key="5">
    <source>
        <dbReference type="ARBA" id="ARBA00022741"/>
    </source>
</evidence>
<evidence type="ECO:0000313" key="13">
    <source>
        <dbReference type="Proteomes" id="UP000245921"/>
    </source>
</evidence>
<evidence type="ECO:0000256" key="3">
    <source>
        <dbReference type="ARBA" id="ARBA00022475"/>
    </source>
</evidence>
<gene>
    <name evidence="12" type="ORF">C7380_102210</name>
</gene>
<feature type="transmembrane region" description="Helical" evidence="9">
    <location>
        <begin position="55"/>
        <end position="73"/>
    </location>
</feature>
<evidence type="ECO:0000256" key="9">
    <source>
        <dbReference type="SAM" id="Phobius"/>
    </source>
</evidence>